<feature type="region of interest" description="Disordered" evidence="1">
    <location>
        <begin position="1"/>
        <end position="28"/>
    </location>
</feature>
<dbReference type="VEuPathDB" id="FungiDB:AMAG_16230"/>
<feature type="region of interest" description="Disordered" evidence="1">
    <location>
        <begin position="52"/>
        <end position="79"/>
    </location>
</feature>
<dbReference type="AlphaFoldDB" id="A0A0L0TA99"/>
<evidence type="ECO:0000256" key="1">
    <source>
        <dbReference type="SAM" id="MobiDB-lite"/>
    </source>
</evidence>
<dbReference type="Proteomes" id="UP000054350">
    <property type="component" value="Unassembled WGS sequence"/>
</dbReference>
<dbReference type="InterPro" id="IPR027267">
    <property type="entry name" value="AH/BAR_dom_sf"/>
</dbReference>
<accession>A0A0L0TA99</accession>
<proteinExistence type="predicted"/>
<gene>
    <name evidence="2" type="ORF">AMAG_16230</name>
</gene>
<dbReference type="Gene3D" id="1.20.1270.60">
    <property type="entry name" value="Arfaptin homology (AH) domain/BAR domain"/>
    <property type="match status" value="1"/>
</dbReference>
<name>A0A0L0TA99_ALLM3</name>
<dbReference type="OrthoDB" id="5573276at2759"/>
<organism evidence="2 3">
    <name type="scientific">Allomyces macrogynus (strain ATCC 38327)</name>
    <name type="common">Allomyces javanicus var. macrogynus</name>
    <dbReference type="NCBI Taxonomy" id="578462"/>
    <lineage>
        <taxon>Eukaryota</taxon>
        <taxon>Fungi</taxon>
        <taxon>Fungi incertae sedis</taxon>
        <taxon>Blastocladiomycota</taxon>
        <taxon>Blastocladiomycetes</taxon>
        <taxon>Blastocladiales</taxon>
        <taxon>Blastocladiaceae</taxon>
        <taxon>Allomyces</taxon>
    </lineage>
</organism>
<keyword evidence="3" id="KW-1185">Reference proteome</keyword>
<protein>
    <submittedName>
        <fullName evidence="2">Uncharacterized protein</fullName>
    </submittedName>
</protein>
<feature type="region of interest" description="Disordered" evidence="1">
    <location>
        <begin position="189"/>
        <end position="210"/>
    </location>
</feature>
<evidence type="ECO:0000313" key="3">
    <source>
        <dbReference type="Proteomes" id="UP000054350"/>
    </source>
</evidence>
<evidence type="ECO:0000313" key="2">
    <source>
        <dbReference type="EMBL" id="KNE71677.1"/>
    </source>
</evidence>
<dbReference type="EMBL" id="GG745373">
    <property type="protein sequence ID" value="KNE71677.1"/>
    <property type="molecule type" value="Genomic_DNA"/>
</dbReference>
<reference evidence="3" key="2">
    <citation type="submission" date="2009-11" db="EMBL/GenBank/DDBJ databases">
        <title>The Genome Sequence of Allomyces macrogynus strain ATCC 38327.</title>
        <authorList>
            <consortium name="The Broad Institute Genome Sequencing Platform"/>
            <person name="Russ C."/>
            <person name="Cuomo C."/>
            <person name="Shea T."/>
            <person name="Young S.K."/>
            <person name="Zeng Q."/>
            <person name="Koehrsen M."/>
            <person name="Haas B."/>
            <person name="Borodovsky M."/>
            <person name="Guigo R."/>
            <person name="Alvarado L."/>
            <person name="Berlin A."/>
            <person name="Borenstein D."/>
            <person name="Chen Z."/>
            <person name="Engels R."/>
            <person name="Freedman E."/>
            <person name="Gellesch M."/>
            <person name="Goldberg J."/>
            <person name="Griggs A."/>
            <person name="Gujja S."/>
            <person name="Heiman D."/>
            <person name="Hepburn T."/>
            <person name="Howarth C."/>
            <person name="Jen D."/>
            <person name="Larson L."/>
            <person name="Lewis B."/>
            <person name="Mehta T."/>
            <person name="Park D."/>
            <person name="Pearson M."/>
            <person name="Roberts A."/>
            <person name="Saif S."/>
            <person name="Shenoy N."/>
            <person name="Sisk P."/>
            <person name="Stolte C."/>
            <person name="Sykes S."/>
            <person name="Walk T."/>
            <person name="White J."/>
            <person name="Yandava C."/>
            <person name="Burger G."/>
            <person name="Gray M.W."/>
            <person name="Holland P.W.H."/>
            <person name="King N."/>
            <person name="Lang F.B.F."/>
            <person name="Roger A.J."/>
            <person name="Ruiz-Trillo I."/>
            <person name="Lander E."/>
            <person name="Nusbaum C."/>
        </authorList>
    </citation>
    <scope>NUCLEOTIDE SEQUENCE [LARGE SCALE GENOMIC DNA]</scope>
    <source>
        <strain evidence="3">ATCC 38327</strain>
    </source>
</reference>
<feature type="compositionally biased region" description="Polar residues" evidence="1">
    <location>
        <begin position="10"/>
        <end position="20"/>
    </location>
</feature>
<reference evidence="2 3" key="1">
    <citation type="submission" date="2009-11" db="EMBL/GenBank/DDBJ databases">
        <title>Annotation of Allomyces macrogynus ATCC 38327.</title>
        <authorList>
            <consortium name="The Broad Institute Genome Sequencing Platform"/>
            <person name="Russ C."/>
            <person name="Cuomo C."/>
            <person name="Burger G."/>
            <person name="Gray M.W."/>
            <person name="Holland P.W.H."/>
            <person name="King N."/>
            <person name="Lang F.B.F."/>
            <person name="Roger A.J."/>
            <person name="Ruiz-Trillo I."/>
            <person name="Young S.K."/>
            <person name="Zeng Q."/>
            <person name="Gargeya S."/>
            <person name="Fitzgerald M."/>
            <person name="Haas B."/>
            <person name="Abouelleil A."/>
            <person name="Alvarado L."/>
            <person name="Arachchi H.M."/>
            <person name="Berlin A."/>
            <person name="Chapman S.B."/>
            <person name="Gearin G."/>
            <person name="Goldberg J."/>
            <person name="Griggs A."/>
            <person name="Gujja S."/>
            <person name="Hansen M."/>
            <person name="Heiman D."/>
            <person name="Howarth C."/>
            <person name="Larimer J."/>
            <person name="Lui A."/>
            <person name="MacDonald P.J.P."/>
            <person name="McCowen C."/>
            <person name="Montmayeur A."/>
            <person name="Murphy C."/>
            <person name="Neiman D."/>
            <person name="Pearson M."/>
            <person name="Priest M."/>
            <person name="Roberts A."/>
            <person name="Saif S."/>
            <person name="Shea T."/>
            <person name="Sisk P."/>
            <person name="Stolte C."/>
            <person name="Sykes S."/>
            <person name="Wortman J."/>
            <person name="Nusbaum C."/>
            <person name="Birren B."/>
        </authorList>
    </citation>
    <scope>NUCLEOTIDE SEQUENCE [LARGE SCALE GENOMIC DNA]</scope>
    <source>
        <strain evidence="2 3">ATCC 38327</strain>
    </source>
</reference>
<sequence length="575" mass="59321">MSAPLDGKSSPPSVGSTISMASAARKSRVDDRLLDAFEKKLRGVSGASAATLIHSPSGVGDHAPVPEPHRAPDLGQAQSASESAAADAVVVLTSELVETVSSYRPSSWTGTFTRIDPWRAEPEQASDLAADLGANGAPTSTGVEDVVLGDAATVRTTSPTGLPVITETLSDPAAHPSTDDDVVEISLNDAPAPHSTAPPGTVNPSRTASISAATPSDPFAFANPAVWLRKTKEFGTKVVQQPFTQLAHVMDPLTPAPTKTIAGTLLPLAGTTETPAVRATKASLAALHSVYSRTEAAAAAYARAVRAVADAEADLCAQMKENAMVLADAEPAGDATAPTRAVLTDLATHFGTQTEHSAKYAKAVDQFVDQVRMFLDYAVADAQETTQKHDAALLERDMYAATRIAQIVSMNRKLSAQISRGASSVFAAPGHLFSVLGSASSREAPAQETVSAEGGAAVVPPADLPASVSSAGSLSRASPPPPLENVDAHTQYLRDKHAKLEDALVSKVAVLQSKAAVDLESQLHALQRAAALRGGGDVLGKPAAAAALALPGRGARVTRSLTMPSNKRPTLDMIQ</sequence>